<evidence type="ECO:0000259" key="8">
    <source>
        <dbReference type="PROSITE" id="PS50850"/>
    </source>
</evidence>
<keyword evidence="6 7" id="KW-0472">Membrane</keyword>
<feature type="transmembrane region" description="Helical" evidence="7">
    <location>
        <begin position="350"/>
        <end position="370"/>
    </location>
</feature>
<keyword evidence="4" id="KW-0058">Aromatic hydrocarbons catabolism</keyword>
<dbReference type="AlphaFoldDB" id="A0A1H4Y7A2"/>
<dbReference type="PROSITE" id="PS50850">
    <property type="entry name" value="MFS"/>
    <property type="match status" value="1"/>
</dbReference>
<feature type="transmembrane region" description="Helical" evidence="7">
    <location>
        <begin position="156"/>
        <end position="179"/>
    </location>
</feature>
<feature type="transmembrane region" description="Helical" evidence="7">
    <location>
        <begin position="416"/>
        <end position="434"/>
    </location>
</feature>
<gene>
    <name evidence="9" type="ORF">SAMN05216178_6349</name>
</gene>
<feature type="domain" description="Major facilitator superfamily (MFS) profile" evidence="8">
    <location>
        <begin position="32"/>
        <end position="440"/>
    </location>
</feature>
<organism evidence="9 10">
    <name type="scientific">Pseudomonas saponiphila</name>
    <dbReference type="NCBI Taxonomy" id="556534"/>
    <lineage>
        <taxon>Bacteria</taxon>
        <taxon>Pseudomonadati</taxon>
        <taxon>Pseudomonadota</taxon>
        <taxon>Gammaproteobacteria</taxon>
        <taxon>Pseudomonadales</taxon>
        <taxon>Pseudomonadaceae</taxon>
        <taxon>Pseudomonas</taxon>
    </lineage>
</organism>
<feature type="transmembrane region" description="Helical" evidence="7">
    <location>
        <begin position="292"/>
        <end position="313"/>
    </location>
</feature>
<evidence type="ECO:0000313" key="10">
    <source>
        <dbReference type="Proteomes" id="UP000198982"/>
    </source>
</evidence>
<keyword evidence="5 7" id="KW-1133">Transmembrane helix</keyword>
<protein>
    <submittedName>
        <fullName evidence="9">D-galactonate transporter</fullName>
    </submittedName>
</protein>
<dbReference type="Pfam" id="PF07690">
    <property type="entry name" value="MFS_1"/>
    <property type="match status" value="1"/>
</dbReference>
<name>A0A1H4Y7A2_9PSED</name>
<dbReference type="PANTHER" id="PTHR43791:SF36">
    <property type="entry name" value="TRANSPORTER, PUTATIVE (AFU_ORTHOLOGUE AFUA_6G08340)-RELATED"/>
    <property type="match status" value="1"/>
</dbReference>
<keyword evidence="2" id="KW-0813">Transport</keyword>
<feature type="transmembrane region" description="Helical" evidence="7">
    <location>
        <begin position="191"/>
        <end position="213"/>
    </location>
</feature>
<dbReference type="Proteomes" id="UP000198982">
    <property type="component" value="Unassembled WGS sequence"/>
</dbReference>
<comment type="subcellular location">
    <subcellularLocation>
        <location evidence="1">Membrane</location>
        <topology evidence="1">Multi-pass membrane protein</topology>
    </subcellularLocation>
</comment>
<dbReference type="InterPro" id="IPR036259">
    <property type="entry name" value="MFS_trans_sf"/>
</dbReference>
<sequence>MTTKIITVQDPHASPDPGQQLDALYAKIRWRLLPLLMLCYMIAFLDRVNIGYAQLQMKQTLAFGDAVYGLGAGIFFIGYFLFEVPSNLMLKRSGVRKTLLRIMFCWGLVAAAMMFVATPLQFYILRFLLGAFEAGFFPGVILYFTYWFPAPRRGQVIAIFMTAAAVAGLIAGPVSGSILKYLNGVAGFNGWQWMFVIQGLPASVLGVLAFLYLQDSPEQARWLSSREQRLLKEDMAQDLKNARHKSRDSLAQMFRDPKIYLLSLAYFMFLGATYMLVFWMPSLIQGWGTQDLLLVGLITAVPNIIGIGGMVLIGWHSDKQRERRWHFVGSMAVAAFGLAIITLLNGHLVMSVAALCVACVGIKAGTPLFFALVSEYLSVAATAGGIAFISSLGNLGPAVTPWLNGVINSHTGGHVSSMYLGIVMYLLAGALVLITTRSARAPRAAVALAES</sequence>
<keyword evidence="10" id="KW-1185">Reference proteome</keyword>
<dbReference type="GO" id="GO:0016020">
    <property type="term" value="C:membrane"/>
    <property type="evidence" value="ECO:0007669"/>
    <property type="project" value="UniProtKB-SubCell"/>
</dbReference>
<dbReference type="Gene3D" id="1.20.1250.20">
    <property type="entry name" value="MFS general substrate transporter like domains"/>
    <property type="match status" value="2"/>
</dbReference>
<dbReference type="PANTHER" id="PTHR43791">
    <property type="entry name" value="PERMEASE-RELATED"/>
    <property type="match status" value="1"/>
</dbReference>
<feature type="transmembrane region" description="Helical" evidence="7">
    <location>
        <begin position="66"/>
        <end position="86"/>
    </location>
</feature>
<dbReference type="EMBL" id="FNTJ01000002">
    <property type="protein sequence ID" value="SED12864.1"/>
    <property type="molecule type" value="Genomic_DNA"/>
</dbReference>
<evidence type="ECO:0000256" key="7">
    <source>
        <dbReference type="SAM" id="Phobius"/>
    </source>
</evidence>
<feature type="transmembrane region" description="Helical" evidence="7">
    <location>
        <begin position="32"/>
        <end position="54"/>
    </location>
</feature>
<dbReference type="SUPFAM" id="SSF103473">
    <property type="entry name" value="MFS general substrate transporter"/>
    <property type="match status" value="1"/>
</dbReference>
<evidence type="ECO:0000256" key="4">
    <source>
        <dbReference type="ARBA" id="ARBA00022797"/>
    </source>
</evidence>
<evidence type="ECO:0000256" key="2">
    <source>
        <dbReference type="ARBA" id="ARBA00022448"/>
    </source>
</evidence>
<dbReference type="FunFam" id="1.20.1250.20:FF:000018">
    <property type="entry name" value="MFS transporter permease"/>
    <property type="match status" value="1"/>
</dbReference>
<dbReference type="InterPro" id="IPR011701">
    <property type="entry name" value="MFS"/>
</dbReference>
<accession>A0A1H4Y7A2</accession>
<feature type="transmembrane region" description="Helical" evidence="7">
    <location>
        <begin position="377"/>
        <end position="396"/>
    </location>
</feature>
<feature type="transmembrane region" description="Helical" evidence="7">
    <location>
        <begin position="259"/>
        <end position="280"/>
    </location>
</feature>
<dbReference type="CDD" id="cd17319">
    <property type="entry name" value="MFS_ExuT_GudP_like"/>
    <property type="match status" value="1"/>
</dbReference>
<keyword evidence="3 7" id="KW-0812">Transmembrane</keyword>
<evidence type="ECO:0000256" key="1">
    <source>
        <dbReference type="ARBA" id="ARBA00004141"/>
    </source>
</evidence>
<dbReference type="GO" id="GO:0022857">
    <property type="term" value="F:transmembrane transporter activity"/>
    <property type="evidence" value="ECO:0007669"/>
    <property type="project" value="InterPro"/>
</dbReference>
<evidence type="ECO:0000313" key="9">
    <source>
        <dbReference type="EMBL" id="SED12864.1"/>
    </source>
</evidence>
<feature type="transmembrane region" description="Helical" evidence="7">
    <location>
        <begin position="98"/>
        <end position="117"/>
    </location>
</feature>
<evidence type="ECO:0000256" key="6">
    <source>
        <dbReference type="ARBA" id="ARBA00023136"/>
    </source>
</evidence>
<feature type="transmembrane region" description="Helical" evidence="7">
    <location>
        <begin position="123"/>
        <end position="144"/>
    </location>
</feature>
<evidence type="ECO:0000256" key="5">
    <source>
        <dbReference type="ARBA" id="ARBA00022989"/>
    </source>
</evidence>
<dbReference type="RefSeq" id="WP_092320405.1">
    <property type="nucleotide sequence ID" value="NZ_FNTJ01000002.1"/>
</dbReference>
<reference evidence="10" key="1">
    <citation type="submission" date="2016-10" db="EMBL/GenBank/DDBJ databases">
        <authorList>
            <person name="Varghese N."/>
            <person name="Submissions S."/>
        </authorList>
    </citation>
    <scope>NUCLEOTIDE SEQUENCE [LARGE SCALE GENOMIC DNA]</scope>
    <source>
        <strain evidence="10">DSM 9751</strain>
    </source>
</reference>
<feature type="transmembrane region" description="Helical" evidence="7">
    <location>
        <begin position="325"/>
        <end position="344"/>
    </location>
</feature>
<proteinExistence type="predicted"/>
<dbReference type="InterPro" id="IPR020846">
    <property type="entry name" value="MFS_dom"/>
</dbReference>
<evidence type="ECO:0000256" key="3">
    <source>
        <dbReference type="ARBA" id="ARBA00022692"/>
    </source>
</evidence>